<gene>
    <name evidence="1" type="ORF">OCTVUL_1B010235</name>
</gene>
<proteinExistence type="predicted"/>
<reference evidence="1" key="1">
    <citation type="submission" date="2023-08" db="EMBL/GenBank/DDBJ databases">
        <authorList>
            <person name="Alioto T."/>
            <person name="Alioto T."/>
            <person name="Gomez Garrido J."/>
        </authorList>
    </citation>
    <scope>NUCLEOTIDE SEQUENCE</scope>
</reference>
<keyword evidence="2" id="KW-1185">Reference proteome</keyword>
<dbReference type="EMBL" id="OX597824">
    <property type="protein sequence ID" value="CAI9730293.1"/>
    <property type="molecule type" value="Genomic_DNA"/>
</dbReference>
<dbReference type="PANTHER" id="PTHR46704">
    <property type="entry name" value="CXC DOMAIN-CONTAINING PROTEIN-RELATED"/>
    <property type="match status" value="1"/>
</dbReference>
<evidence type="ECO:0000313" key="2">
    <source>
        <dbReference type="Proteomes" id="UP001162480"/>
    </source>
</evidence>
<dbReference type="PANTHER" id="PTHR46704:SF9">
    <property type="entry name" value="BHLH DOMAIN-CONTAINING PROTEIN"/>
    <property type="match status" value="1"/>
</dbReference>
<organism evidence="1 2">
    <name type="scientific">Octopus vulgaris</name>
    <name type="common">Common octopus</name>
    <dbReference type="NCBI Taxonomy" id="6645"/>
    <lineage>
        <taxon>Eukaryota</taxon>
        <taxon>Metazoa</taxon>
        <taxon>Spiralia</taxon>
        <taxon>Lophotrochozoa</taxon>
        <taxon>Mollusca</taxon>
        <taxon>Cephalopoda</taxon>
        <taxon>Coleoidea</taxon>
        <taxon>Octopodiformes</taxon>
        <taxon>Octopoda</taxon>
        <taxon>Incirrata</taxon>
        <taxon>Octopodidae</taxon>
        <taxon>Octopus</taxon>
    </lineage>
</organism>
<dbReference type="Proteomes" id="UP001162480">
    <property type="component" value="Chromosome 11"/>
</dbReference>
<protein>
    <submittedName>
        <fullName evidence="1">Uncharacterized protein</fullName>
    </submittedName>
</protein>
<evidence type="ECO:0000313" key="1">
    <source>
        <dbReference type="EMBL" id="CAI9730293.1"/>
    </source>
</evidence>
<sequence>MLGEESYQFFRQERVESDVPSKTFHDKMTKMKLKTFSYIRKKPRIQGHAKDVVLKADRDLFSYMILVTESRKLHMADVLAHPLGPLLIALANDDGTLHKTTKHSYIESWRRMLPQQKFFQVRTIIGEMSLKEVTRRTFSTKEPRNIVLMLALMFTRNIHKNTQWINRVLETGIEFRSILPGHTIQ</sequence>
<name>A0AA36B9G6_OCTVU</name>
<dbReference type="AlphaFoldDB" id="A0AA36B9G6"/>
<accession>A0AA36B9G6</accession>